<evidence type="ECO:0000313" key="4">
    <source>
        <dbReference type="EMBL" id="AYN20840.1"/>
    </source>
</evidence>
<dbReference type="PROSITE" id="PS51677">
    <property type="entry name" value="NODB"/>
    <property type="match status" value="1"/>
</dbReference>
<evidence type="ECO:0000313" key="5">
    <source>
        <dbReference type="Proteomes" id="UP000268070"/>
    </source>
</evidence>
<dbReference type="Proteomes" id="UP000268070">
    <property type="component" value="Chromosome"/>
</dbReference>
<dbReference type="Pfam" id="PF14883">
    <property type="entry name" value="GHL13"/>
    <property type="match status" value="1"/>
</dbReference>
<dbReference type="OrthoDB" id="9814639at2"/>
<feature type="domain" description="NodB homology" evidence="3">
    <location>
        <begin position="106"/>
        <end position="346"/>
    </location>
</feature>
<dbReference type="NCBIfam" id="TIGR03938">
    <property type="entry name" value="deacetyl_PgaB"/>
    <property type="match status" value="1"/>
</dbReference>
<dbReference type="GO" id="GO:0016810">
    <property type="term" value="F:hydrolase activity, acting on carbon-nitrogen (but not peptide) bonds"/>
    <property type="evidence" value="ECO:0007669"/>
    <property type="project" value="InterPro"/>
</dbReference>
<dbReference type="Pfam" id="PF01522">
    <property type="entry name" value="Polysacc_deac_1"/>
    <property type="match status" value="1"/>
</dbReference>
<dbReference type="KEGG" id="aaqu:D3M96_10065"/>
<dbReference type="InterPro" id="IPR002509">
    <property type="entry name" value="NODB_dom"/>
</dbReference>
<protein>
    <submittedName>
        <fullName evidence="4">Poly-beta-1,6-N-acetyl-D-glucosamine N-deacetylase PgaB</fullName>
    </submittedName>
</protein>
<dbReference type="PANTHER" id="PTHR34216">
    <property type="match status" value="1"/>
</dbReference>
<dbReference type="GO" id="GO:0005975">
    <property type="term" value="P:carbohydrate metabolic process"/>
    <property type="evidence" value="ECO:0007669"/>
    <property type="project" value="InterPro"/>
</dbReference>
<evidence type="ECO:0000256" key="1">
    <source>
        <dbReference type="ARBA" id="ARBA00022729"/>
    </source>
</evidence>
<dbReference type="AlphaFoldDB" id="A0A3G2HUM0"/>
<organism evidence="4 5">
    <name type="scientific">Alcaligenes aquatilis</name>
    <dbReference type="NCBI Taxonomy" id="323284"/>
    <lineage>
        <taxon>Bacteria</taxon>
        <taxon>Pseudomonadati</taxon>
        <taxon>Pseudomonadota</taxon>
        <taxon>Betaproteobacteria</taxon>
        <taxon>Burkholderiales</taxon>
        <taxon>Alcaligenaceae</taxon>
        <taxon>Alcaligenes</taxon>
    </lineage>
</organism>
<name>A0A3G2HUM0_9BURK</name>
<evidence type="ECO:0000256" key="2">
    <source>
        <dbReference type="SAM" id="SignalP"/>
    </source>
</evidence>
<dbReference type="InterPro" id="IPR032772">
    <property type="entry name" value="PGA_deacetylase_PgaB_C"/>
</dbReference>
<dbReference type="SUPFAM" id="SSF88713">
    <property type="entry name" value="Glycoside hydrolase/deacetylase"/>
    <property type="match status" value="1"/>
</dbReference>
<dbReference type="EMBL" id="CP032153">
    <property type="protein sequence ID" value="AYN20840.1"/>
    <property type="molecule type" value="Genomic_DNA"/>
</dbReference>
<accession>A0A3G2HUM0</accession>
<keyword evidence="1 2" id="KW-0732">Signal</keyword>
<dbReference type="PROSITE" id="PS51257">
    <property type="entry name" value="PROKAR_LIPOPROTEIN"/>
    <property type="match status" value="1"/>
</dbReference>
<dbReference type="InterPro" id="IPR023854">
    <property type="entry name" value="PGA_deacetylase_PgaB"/>
</dbReference>
<dbReference type="Gene3D" id="3.20.20.80">
    <property type="entry name" value="Glycosidases"/>
    <property type="match status" value="1"/>
</dbReference>
<dbReference type="Gene3D" id="3.20.20.370">
    <property type="entry name" value="Glycoside hydrolase/deacetylase"/>
    <property type="match status" value="1"/>
</dbReference>
<evidence type="ECO:0000259" key="3">
    <source>
        <dbReference type="PROSITE" id="PS51677"/>
    </source>
</evidence>
<feature type="chain" id="PRO_5018243991" evidence="2">
    <location>
        <begin position="29"/>
        <end position="673"/>
    </location>
</feature>
<sequence length="673" mass="76814">MSTRILTLLIVAFSALLSACSASPPALYVPPEQRRLEQQEQPWRNDELLIIAYHDVEDHDPNQAYLSVSTEHLRQQFSWLQENNYVPVSVEQIMRARQGVEPLPEKAVLLSFDDGYQSFYTRVFPLLKAYHWPALLAPVGKWLDTPDNKKVDFGGLPTERSRFLHWAQIDEMANSGLVEIGAHTQNMHYGAIANPQGNIQPVAAAHRYLTDQKRYETDAEYAARFREDVRAISARVKQHAGKPPRVWVWPYGRISGLGLQILEQEGYQMALTLTDGVANVHDLMNMPRYLVDNDPDISTFAGFITAREDRQAERVVHVDLDYVYDPDPAQMERNLSALVQRIADLKPRSVYLQAFADPTGDGLVRSVYFPNRHLPMRADLFNRTAWQLSSRAHVNVFAWMPVLAIDTSEPAQHVLQWHADGSPPSLPTQGYRRLSPFDPRTRQIMGDLYEDLGRSAIFFGVVFHDDATLTDFEDASPAALDAYEKAGFGRDIGAIRANPEQFERWTRFKSQALIDLTQELADRVRKQRGPQISTARNMYALPVLQPQSEQWFAQNLNDFLQTYDWTAVMAMPRMENIHDQHAVTWLNELVDKVASHPEGLRRTVFEVQSVDWPGQGHPSRPLDSHLVAGWLNALTARGARHVGYYPDDFVNNQPKMNVIRPEITIDWYPTKND</sequence>
<gene>
    <name evidence="4" type="primary">pgaB</name>
    <name evidence="4" type="ORF">D3M96_10065</name>
</gene>
<reference evidence="4 5" key="1">
    <citation type="submission" date="2018-09" db="EMBL/GenBank/DDBJ databases">
        <title>Complete genome sequence of the hydrocarbonoclastic bacterium Alcaligenes aquatilis QD168, isolated from a crude-oil polluted marine sediment of Central Chile.</title>
        <authorList>
            <person name="Duran R.E."/>
            <person name="Barra B."/>
            <person name="Salva-Serra F."/>
            <person name="Mendez V."/>
            <person name="Moore E.R.B."/>
            <person name="Seeger M."/>
        </authorList>
    </citation>
    <scope>NUCLEOTIDE SEQUENCE [LARGE SCALE GENOMIC DNA]</scope>
    <source>
        <strain evidence="4 5">QD168</strain>
    </source>
</reference>
<dbReference type="PANTHER" id="PTHR34216:SF7">
    <property type="entry name" value="POLY-BETA-1,6-N-ACETYL-D-GLUCOSAMINE N-DEACETYLASE"/>
    <property type="match status" value="1"/>
</dbReference>
<dbReference type="InterPro" id="IPR011330">
    <property type="entry name" value="Glyco_hydro/deAcase_b/a-brl"/>
</dbReference>
<feature type="signal peptide" evidence="2">
    <location>
        <begin position="1"/>
        <end position="28"/>
    </location>
</feature>
<dbReference type="InterPro" id="IPR051398">
    <property type="entry name" value="Polysacch_Deacetylase"/>
</dbReference>
<dbReference type="RefSeq" id="WP_121738860.1">
    <property type="nucleotide sequence ID" value="NZ_CP032153.1"/>
</dbReference>
<proteinExistence type="predicted"/>
<dbReference type="NCBIfam" id="NF011177">
    <property type="entry name" value="PRK14582.1"/>
    <property type="match status" value="1"/>
</dbReference>
<dbReference type="GO" id="GO:0043708">
    <property type="term" value="P:cell adhesion involved in biofilm formation"/>
    <property type="evidence" value="ECO:0007669"/>
    <property type="project" value="InterPro"/>
</dbReference>